<dbReference type="RefSeq" id="WP_183993497.1">
    <property type="nucleotide sequence ID" value="NZ_JACIEH010000001.1"/>
</dbReference>
<sequence>MIGDAIAGWIGNRIDRADGEGGALGAIAGVLTWKAAKKIVPAAIVIGGAAYAYHHFTRGRETAA</sequence>
<dbReference type="Proteomes" id="UP000557392">
    <property type="component" value="Unassembled WGS sequence"/>
</dbReference>
<keyword evidence="2" id="KW-1185">Reference proteome</keyword>
<name>A0A7W6NU16_9SPHN</name>
<evidence type="ECO:0000313" key="1">
    <source>
        <dbReference type="EMBL" id="MBB4096529.1"/>
    </source>
</evidence>
<reference evidence="1 2" key="1">
    <citation type="submission" date="2020-08" db="EMBL/GenBank/DDBJ databases">
        <title>Genomic Encyclopedia of Type Strains, Phase IV (KMG-IV): sequencing the most valuable type-strain genomes for metagenomic binning, comparative biology and taxonomic classification.</title>
        <authorList>
            <person name="Goeker M."/>
        </authorList>
    </citation>
    <scope>NUCLEOTIDE SEQUENCE [LARGE SCALE GENOMIC DNA]</scope>
    <source>
        <strain evidence="1 2">DSM 101806</strain>
    </source>
</reference>
<comment type="caution">
    <text evidence="1">The sequence shown here is derived from an EMBL/GenBank/DDBJ whole genome shotgun (WGS) entry which is preliminary data.</text>
</comment>
<evidence type="ECO:0000313" key="2">
    <source>
        <dbReference type="Proteomes" id="UP000557392"/>
    </source>
</evidence>
<dbReference type="AlphaFoldDB" id="A0A7W6NU16"/>
<protein>
    <submittedName>
        <fullName evidence="1">Uncharacterized protein</fullName>
    </submittedName>
</protein>
<proteinExistence type="predicted"/>
<organism evidence="1 2">
    <name type="scientific">Sphingomonas kyeonggiensis</name>
    <dbReference type="NCBI Taxonomy" id="1268553"/>
    <lineage>
        <taxon>Bacteria</taxon>
        <taxon>Pseudomonadati</taxon>
        <taxon>Pseudomonadota</taxon>
        <taxon>Alphaproteobacteria</taxon>
        <taxon>Sphingomonadales</taxon>
        <taxon>Sphingomonadaceae</taxon>
        <taxon>Sphingomonas</taxon>
    </lineage>
</organism>
<gene>
    <name evidence="1" type="ORF">GGR46_000062</name>
</gene>
<accession>A0A7W6NU16</accession>
<dbReference type="EMBL" id="JACIEH010000001">
    <property type="protein sequence ID" value="MBB4096529.1"/>
    <property type="molecule type" value="Genomic_DNA"/>
</dbReference>